<accession>G8BX18</accession>
<name>G8BX18_TETPH</name>
<keyword evidence="6" id="KW-1185">Reference proteome</keyword>
<dbReference type="InterPro" id="IPR052462">
    <property type="entry name" value="SLIRP/GR-RBP-like"/>
</dbReference>
<evidence type="ECO:0000256" key="1">
    <source>
        <dbReference type="ARBA" id="ARBA00022884"/>
    </source>
</evidence>
<keyword evidence="1 2" id="KW-0694">RNA-binding</keyword>
<evidence type="ECO:0000313" key="6">
    <source>
        <dbReference type="Proteomes" id="UP000005666"/>
    </source>
</evidence>
<dbReference type="GO" id="GO:2000134">
    <property type="term" value="P:negative regulation of G1/S transition of mitotic cell cycle"/>
    <property type="evidence" value="ECO:0007669"/>
    <property type="project" value="EnsemblFungi"/>
</dbReference>
<proteinExistence type="predicted"/>
<dbReference type="RefSeq" id="XP_003686756.1">
    <property type="nucleotide sequence ID" value="XM_003686708.1"/>
</dbReference>
<dbReference type="InterPro" id="IPR012677">
    <property type="entry name" value="Nucleotide-bd_a/b_plait_sf"/>
</dbReference>
<evidence type="ECO:0000256" key="2">
    <source>
        <dbReference type="PROSITE-ProRule" id="PRU00176"/>
    </source>
</evidence>
<evidence type="ECO:0000313" key="5">
    <source>
        <dbReference type="EMBL" id="CCE64322.1"/>
    </source>
</evidence>
<feature type="region of interest" description="Disordered" evidence="3">
    <location>
        <begin position="442"/>
        <end position="462"/>
    </location>
</feature>
<dbReference type="GeneID" id="11533994"/>
<feature type="compositionally biased region" description="Low complexity" evidence="3">
    <location>
        <begin position="442"/>
        <end position="461"/>
    </location>
</feature>
<dbReference type="AlphaFoldDB" id="G8BX18"/>
<dbReference type="InterPro" id="IPR035979">
    <property type="entry name" value="RBD_domain_sf"/>
</dbReference>
<reference evidence="5 6" key="1">
    <citation type="journal article" date="2011" name="Proc. Natl. Acad. Sci. U.S.A.">
        <title>Evolutionary erosion of yeast sex chromosomes by mating-type switching accidents.</title>
        <authorList>
            <person name="Gordon J.L."/>
            <person name="Armisen D."/>
            <person name="Proux-Wera E."/>
            <person name="Oheigeartaigh S.S."/>
            <person name="Byrne K.P."/>
            <person name="Wolfe K.H."/>
        </authorList>
    </citation>
    <scope>NUCLEOTIDE SEQUENCE [LARGE SCALE GENOMIC DNA]</scope>
    <source>
        <strain evidence="6">ATCC 24235 / CBS 4417 / NBRC 1672 / NRRL Y-8282 / UCD 70-5</strain>
    </source>
</reference>
<dbReference type="HOGENOM" id="CLU_018630_0_0_1"/>
<dbReference type="GO" id="GO:0010494">
    <property type="term" value="C:cytoplasmic stress granule"/>
    <property type="evidence" value="ECO:0007669"/>
    <property type="project" value="EnsemblFungi"/>
</dbReference>
<dbReference type="CDD" id="cd00590">
    <property type="entry name" value="RRM_SF"/>
    <property type="match status" value="2"/>
</dbReference>
<dbReference type="PROSITE" id="PS50102">
    <property type="entry name" value="RRM"/>
    <property type="match status" value="3"/>
</dbReference>
<dbReference type="STRING" id="1071381.G8BX18"/>
<gene>
    <name evidence="5" type="primary">TPHA0H01140</name>
    <name evidence="5" type="ordered locus">TPHA_0H01140</name>
</gene>
<feature type="domain" description="RRM" evidence="4">
    <location>
        <begin position="612"/>
        <end position="707"/>
    </location>
</feature>
<sequence length="834" mass="95074">MSSSNNSSDNNNILINSELEQLANINQLTIRIGWLALDNSFLYDLEKLIFDNKGNIIPLLSIENYEFLNDEQRLRILKENSDIFLFEKGLKEIENSFAKSLKINQDEEDGDEGCVKEEEEEEEEEDWEYDYVVQSHFKNLNNLNAVVGIVTGLLKENKNISKWSISSNEHALSHPGNLYIKGIPKEMTIDDILPVFLNFGKVISLKIKTDQSGNSLGYGFLSFQLGSQASLCKNELNGTNLNGSKLFINYHVERKERERIYWDNLRERNFNDKKFKGIFIGNLPIYDEDKNLVSPEKVFEKFCMVLKDVTPIDSIVSYYFPKENSNSNIDYGDDDNADTEQPKGKINVETCPLQNEEIPLKGYGFIKFISHDHALAAVEILKDFQWLGNKIIVNKAIQSRPHHTSFNGSPPNVNNNNLAYGYDNDVNDNYYGDNIPISLSSSSLSSANNKTNSTKNKNGNGMKYYHPGKKQINNAIPNYYNYNPHPTTGMFQRNFQTSPYVQYIPYSPVNSFDSSESDIYNLSSSPRAVSRSSITATSPENVNDLFENHEYSYNANPSTVANLNHGSSFNRNTFHYNYNYSPFYNHNGNYKFVSGGSKNVLFPRPLNDQQESNLYIKHIPLSWSDSDLYDFYKVFGEVISAKIITVGGSKNKVTKSERTDLEIPVGSSKGYGFVYFKNTLDASKAIIETNRYKIDKDHILHVSFAQKRSKLSDYEDCVSSNIDKKNFTKVANGPNPKSNRAIFVDYSNLEYSDQRFMYNNVMNQSMHPMNIYQIGASNYIPQMNNWNFHMMPSPLHGGMPAHNFGQRMSVPYIIRAPVSAASDFDVGNSKYSRD</sequence>
<feature type="domain" description="RRM" evidence="4">
    <location>
        <begin position="176"/>
        <end position="253"/>
    </location>
</feature>
<evidence type="ECO:0000256" key="3">
    <source>
        <dbReference type="SAM" id="MobiDB-lite"/>
    </source>
</evidence>
<dbReference type="OMA" id="INYHVER"/>
<dbReference type="SUPFAM" id="SSF54928">
    <property type="entry name" value="RNA-binding domain, RBD"/>
    <property type="match status" value="3"/>
</dbReference>
<evidence type="ECO:0000259" key="4">
    <source>
        <dbReference type="PROSITE" id="PS50102"/>
    </source>
</evidence>
<dbReference type="EMBL" id="HE612863">
    <property type="protein sequence ID" value="CCE64322.1"/>
    <property type="molecule type" value="Genomic_DNA"/>
</dbReference>
<dbReference type="Gene3D" id="3.30.70.330">
    <property type="match status" value="3"/>
</dbReference>
<dbReference type="eggNOG" id="KOG0108">
    <property type="taxonomic scope" value="Eukaryota"/>
</dbReference>
<dbReference type="GO" id="GO:0003723">
    <property type="term" value="F:RNA binding"/>
    <property type="evidence" value="ECO:0007669"/>
    <property type="project" value="UniProtKB-UniRule"/>
</dbReference>
<dbReference type="KEGG" id="tpf:TPHA_0H01140"/>
<dbReference type="SMART" id="SM00360">
    <property type="entry name" value="RRM"/>
    <property type="match status" value="3"/>
</dbReference>
<dbReference type="PANTHER" id="PTHR48027">
    <property type="entry name" value="HETEROGENEOUS NUCLEAR RIBONUCLEOPROTEIN 87F-RELATED"/>
    <property type="match status" value="1"/>
</dbReference>
<dbReference type="Pfam" id="PF00076">
    <property type="entry name" value="RRM_1"/>
    <property type="match status" value="2"/>
</dbReference>
<dbReference type="Proteomes" id="UP000005666">
    <property type="component" value="Chromosome 8"/>
</dbReference>
<organism evidence="5 6">
    <name type="scientific">Tetrapisispora phaffii (strain ATCC 24235 / CBS 4417 / NBRC 1672 / NRRL Y-8282 / UCD 70-5)</name>
    <name type="common">Yeast</name>
    <name type="synonym">Fabospora phaffii</name>
    <dbReference type="NCBI Taxonomy" id="1071381"/>
    <lineage>
        <taxon>Eukaryota</taxon>
        <taxon>Fungi</taxon>
        <taxon>Dikarya</taxon>
        <taxon>Ascomycota</taxon>
        <taxon>Saccharomycotina</taxon>
        <taxon>Saccharomycetes</taxon>
        <taxon>Saccharomycetales</taxon>
        <taxon>Saccharomycetaceae</taxon>
        <taxon>Tetrapisispora</taxon>
    </lineage>
</organism>
<feature type="domain" description="RRM" evidence="4">
    <location>
        <begin position="276"/>
        <end position="398"/>
    </location>
</feature>
<dbReference type="OrthoDB" id="6159137at2759"/>
<dbReference type="InterPro" id="IPR000504">
    <property type="entry name" value="RRM_dom"/>
</dbReference>
<protein>
    <recommendedName>
        <fullName evidence="4">RRM domain-containing protein</fullName>
    </recommendedName>
</protein>